<dbReference type="Gene3D" id="3.40.50.10090">
    <property type="match status" value="2"/>
</dbReference>
<dbReference type="InterPro" id="IPR039793">
    <property type="entry name" value="UROS/Hem4"/>
</dbReference>
<evidence type="ECO:0000256" key="8">
    <source>
        <dbReference type="ARBA" id="ARBA00048617"/>
    </source>
</evidence>
<evidence type="ECO:0000256" key="5">
    <source>
        <dbReference type="ARBA" id="ARBA00023244"/>
    </source>
</evidence>
<keyword evidence="4 9" id="KW-0456">Lyase</keyword>
<organism evidence="11 12">
    <name type="scientific">Acinetobacter corruptisaponis</name>
    <dbReference type="NCBI Taxonomy" id="3045147"/>
    <lineage>
        <taxon>Bacteria</taxon>
        <taxon>Pseudomonadati</taxon>
        <taxon>Pseudomonadota</taxon>
        <taxon>Gammaproteobacteria</taxon>
        <taxon>Moraxellales</taxon>
        <taxon>Moraxellaceae</taxon>
        <taxon>Acinetobacter</taxon>
    </lineage>
</organism>
<dbReference type="EMBL" id="CP125669">
    <property type="protein sequence ID" value="WHP04322.1"/>
    <property type="molecule type" value="Genomic_DNA"/>
</dbReference>
<dbReference type="CDD" id="cd06578">
    <property type="entry name" value="HemD"/>
    <property type="match status" value="1"/>
</dbReference>
<evidence type="ECO:0000256" key="7">
    <source>
        <dbReference type="ARBA" id="ARBA00040167"/>
    </source>
</evidence>
<evidence type="ECO:0000256" key="1">
    <source>
        <dbReference type="ARBA" id="ARBA00004772"/>
    </source>
</evidence>
<dbReference type="SUPFAM" id="SSF69618">
    <property type="entry name" value="HemD-like"/>
    <property type="match status" value="1"/>
</dbReference>
<feature type="domain" description="Tetrapyrrole biosynthesis uroporphyrinogen III synthase" evidence="10">
    <location>
        <begin position="14"/>
        <end position="221"/>
    </location>
</feature>
<dbReference type="GO" id="GO:0004852">
    <property type="term" value="F:uroporphyrinogen-III synthase activity"/>
    <property type="evidence" value="ECO:0007669"/>
    <property type="project" value="UniProtKB-EC"/>
</dbReference>
<evidence type="ECO:0000313" key="12">
    <source>
        <dbReference type="Proteomes" id="UP001229836"/>
    </source>
</evidence>
<dbReference type="RefSeq" id="WP_283266046.1">
    <property type="nucleotide sequence ID" value="NZ_CP125669.1"/>
</dbReference>
<proteinExistence type="inferred from homology"/>
<evidence type="ECO:0000256" key="9">
    <source>
        <dbReference type="RuleBase" id="RU366031"/>
    </source>
</evidence>
<keyword evidence="12" id="KW-1185">Reference proteome</keyword>
<evidence type="ECO:0000259" key="10">
    <source>
        <dbReference type="Pfam" id="PF02602"/>
    </source>
</evidence>
<name>A0ABY8RYS8_9GAMM</name>
<dbReference type="EC" id="4.2.1.75" evidence="3 9"/>
<dbReference type="InterPro" id="IPR003754">
    <property type="entry name" value="4pyrrol_synth_uPrphyn_synth"/>
</dbReference>
<protein>
    <recommendedName>
        <fullName evidence="7 9">Uroporphyrinogen-III synthase</fullName>
        <ecNumber evidence="3 9">4.2.1.75</ecNumber>
    </recommendedName>
</protein>
<comment type="pathway">
    <text evidence="1 9">Porphyrin-containing compound metabolism; protoporphyrin-IX biosynthesis; coproporphyrinogen-III from 5-aminolevulinate: step 3/4.</text>
</comment>
<keyword evidence="5 9" id="KW-0627">Porphyrin biosynthesis</keyword>
<dbReference type="Pfam" id="PF02602">
    <property type="entry name" value="HEM4"/>
    <property type="match status" value="1"/>
</dbReference>
<evidence type="ECO:0000256" key="4">
    <source>
        <dbReference type="ARBA" id="ARBA00023239"/>
    </source>
</evidence>
<sequence>MLFINTRPPDRASSLTQALTEAGYQVESLPLLELVAEPFSEVLQQLYQQLERVQVIVVVSPTAVEIGMRYLQQAGITLERLVHIQWIAVGKTTAQALAKYNIKSDAPEIENSEGMLQLPILRQHPHLSRIAFWRGQGGRQFMMQQLQQQGISIVNFVLYHRQCPEISLKRFPDILSRIQSNQPTMVLISSEASWNYWQQLCGQNLIQAQWVYLVLGERLVKILENTAKRTGRAFNIIPLENLSASGMIQRIHDWQGNL</sequence>
<accession>A0ABY8RYS8</accession>
<comment type="function">
    <text evidence="6 9">Catalyzes cyclization of the linear tetrapyrrole, hydroxymethylbilane, to the macrocyclic uroporphyrinogen III.</text>
</comment>
<comment type="catalytic activity">
    <reaction evidence="8 9">
        <text>hydroxymethylbilane = uroporphyrinogen III + H2O</text>
        <dbReference type="Rhea" id="RHEA:18965"/>
        <dbReference type="ChEBI" id="CHEBI:15377"/>
        <dbReference type="ChEBI" id="CHEBI:57308"/>
        <dbReference type="ChEBI" id="CHEBI:57845"/>
        <dbReference type="EC" id="4.2.1.75"/>
    </reaction>
</comment>
<gene>
    <name evidence="11" type="ORF">QLH32_09515</name>
</gene>
<evidence type="ECO:0000256" key="2">
    <source>
        <dbReference type="ARBA" id="ARBA00008133"/>
    </source>
</evidence>
<evidence type="ECO:0000256" key="6">
    <source>
        <dbReference type="ARBA" id="ARBA00037589"/>
    </source>
</evidence>
<evidence type="ECO:0000256" key="3">
    <source>
        <dbReference type="ARBA" id="ARBA00013109"/>
    </source>
</evidence>
<dbReference type="Proteomes" id="UP001229836">
    <property type="component" value="Chromosome"/>
</dbReference>
<reference evidence="11 12" key="1">
    <citation type="submission" date="2023-05" db="EMBL/GenBank/DDBJ databases">
        <title>The complete genome of Acinetobacter sp. nov KCTC 92772.</title>
        <authorList>
            <person name="Zhou G."/>
        </authorList>
    </citation>
    <scope>NUCLEOTIDE SEQUENCE [LARGE SCALE GENOMIC DNA]</scope>
    <source>
        <strain evidence="11 12">KCTC 92772</strain>
    </source>
</reference>
<comment type="similarity">
    <text evidence="2 9">Belongs to the uroporphyrinogen-III synthase family.</text>
</comment>
<dbReference type="PANTHER" id="PTHR38042">
    <property type="entry name" value="UROPORPHYRINOGEN-III SYNTHASE, CHLOROPLASTIC"/>
    <property type="match status" value="1"/>
</dbReference>
<evidence type="ECO:0000313" key="11">
    <source>
        <dbReference type="EMBL" id="WHP04322.1"/>
    </source>
</evidence>
<dbReference type="PANTHER" id="PTHR38042:SF1">
    <property type="entry name" value="UROPORPHYRINOGEN-III SYNTHASE, CHLOROPLASTIC"/>
    <property type="match status" value="1"/>
</dbReference>
<dbReference type="InterPro" id="IPR036108">
    <property type="entry name" value="4pyrrol_syn_uPrphyn_synt_sf"/>
</dbReference>